<reference evidence="1 2" key="1">
    <citation type="submission" date="2020-02" db="EMBL/GenBank/DDBJ databases">
        <authorList>
            <person name="Kim M.K."/>
        </authorList>
    </citation>
    <scope>NUCLEOTIDE SEQUENCE [LARGE SCALE GENOMIC DNA]</scope>
    <source>
        <strain evidence="1 2">BT327</strain>
    </source>
</reference>
<sequence length="630" mass="72525">MPHLHPSCRLLLCLLLVGLLLLLAQEGMAQKKPVTKPDTTIVSDTTRRFEDRVMQNLRELSERKTIMGKLLSAILDFTPETEPLLNLDAELIEREYERHNYKVVRNIEVISLDAFGYSIQDTARTPRNWLEKTGNFFHAKTKKSLIRNKLLFESNNILEPLALVESERLLRQTDYILDARIIVDDRTTTDDSLDVIVVTKDVFSLGGSGSFTPSSGSGRITLRELNFLGLGHQPEVTYRFNKQDTPRPWEFAGRYSIENIGRSYITADIAYIDQNYYREKSAFLHRDFYATNTRYAGAAGISQIEERILLPPANADTIPTYGKLGYTRHDAWLGRAFKFKTYNLGYEPRGRLIIGARIINTNYNTVPTENYQSNQLYLGSIGYSVRKYFKDRYLFGFGRTEDIPTGSIVSVTAGYENGTLYSRRYLGASVAFARYRTNQGYFYANVSYGSFIRDSNWEQGVMELQSLYFTRLYENGNWKLRHFLQTRATFGINRNPEELLTINNNDGLRGFNSEFLRGSKRVTLSYEANLYTPFSFLGFKLATVAFADVAWLSAGNKTSPLKNKPYTALGFGLRFRNEYLSFSTIQILFNFYPRLPANEDIRGFKVYPVSRPYYDFTDFRFERPGVAEFR</sequence>
<evidence type="ECO:0000313" key="2">
    <source>
        <dbReference type="Proteomes" id="UP000474777"/>
    </source>
</evidence>
<dbReference type="AlphaFoldDB" id="A0A6B3LX18"/>
<dbReference type="Proteomes" id="UP000474777">
    <property type="component" value="Unassembled WGS sequence"/>
</dbReference>
<name>A0A6B3LX18_9BACT</name>
<evidence type="ECO:0008006" key="3">
    <source>
        <dbReference type="Google" id="ProtNLM"/>
    </source>
</evidence>
<proteinExistence type="predicted"/>
<evidence type="ECO:0000313" key="1">
    <source>
        <dbReference type="EMBL" id="NEM97974.1"/>
    </source>
</evidence>
<keyword evidence="2" id="KW-1185">Reference proteome</keyword>
<organism evidence="1 2">
    <name type="scientific">Pontibacter burrus</name>
    <dbReference type="NCBI Taxonomy" id="2704466"/>
    <lineage>
        <taxon>Bacteria</taxon>
        <taxon>Pseudomonadati</taxon>
        <taxon>Bacteroidota</taxon>
        <taxon>Cytophagia</taxon>
        <taxon>Cytophagales</taxon>
        <taxon>Hymenobacteraceae</taxon>
        <taxon>Pontibacter</taxon>
    </lineage>
</organism>
<protein>
    <recommendedName>
        <fullName evidence="3">POTRA domain-containing protein</fullName>
    </recommendedName>
</protein>
<comment type="caution">
    <text evidence="1">The sequence shown here is derived from an EMBL/GenBank/DDBJ whole genome shotgun (WGS) entry which is preliminary data.</text>
</comment>
<dbReference type="EMBL" id="JAAGWD010000004">
    <property type="protein sequence ID" value="NEM97974.1"/>
    <property type="molecule type" value="Genomic_DNA"/>
</dbReference>
<accession>A0A6B3LX18</accession>
<gene>
    <name evidence="1" type="ORF">GXP69_09735</name>
</gene>
<dbReference type="RefSeq" id="WP_163914830.1">
    <property type="nucleotide sequence ID" value="NZ_JAAGWD010000004.1"/>
</dbReference>